<reference evidence="4 5" key="1">
    <citation type="submission" date="2020-06" db="EMBL/GenBank/DDBJ databases">
        <authorList>
            <person name="Li R."/>
            <person name="Bekaert M."/>
        </authorList>
    </citation>
    <scope>NUCLEOTIDE SEQUENCE [LARGE SCALE GENOMIC DNA]</scope>
    <source>
        <strain evidence="5">wild</strain>
    </source>
</reference>
<organism evidence="4 5">
    <name type="scientific">Mytilus coruscus</name>
    <name type="common">Sea mussel</name>
    <dbReference type="NCBI Taxonomy" id="42192"/>
    <lineage>
        <taxon>Eukaryota</taxon>
        <taxon>Metazoa</taxon>
        <taxon>Spiralia</taxon>
        <taxon>Lophotrochozoa</taxon>
        <taxon>Mollusca</taxon>
        <taxon>Bivalvia</taxon>
        <taxon>Autobranchia</taxon>
        <taxon>Pteriomorphia</taxon>
        <taxon>Mytilida</taxon>
        <taxon>Mytiloidea</taxon>
        <taxon>Mytilidae</taxon>
        <taxon>Mytilinae</taxon>
        <taxon>Mytilus</taxon>
    </lineage>
</organism>
<dbReference type="AlphaFoldDB" id="A0A6J8DV44"/>
<dbReference type="PANTHER" id="PTHR22799:SF6">
    <property type="entry name" value="C-TYPE LECTIN DOMAIN FAMILY 4 MEMBER M-LIKE"/>
    <property type="match status" value="1"/>
</dbReference>
<evidence type="ECO:0000259" key="3">
    <source>
        <dbReference type="PROSITE" id="PS50041"/>
    </source>
</evidence>
<sequence length="196" mass="22144">MLLSHCQRKTVINGFDISQKTMFYINVVAVLVIFYQHVASSDIQSQKFDIETDTRTVQIGESMETLKAISGVECAMICKNVNNCCSATYEKGLEQCSLNLVCNSTKEQAEGSQTLTKTPNQDEVWIGMSDIQTEGHWIWDFDMSSLTFNQWPPKHPNGGGEENCGHYCKQTCIHSRFKWNDTLCSLVFGYVCEKPS</sequence>
<protein>
    <recommendedName>
        <fullName evidence="3">C-type lectin domain-containing protein</fullName>
    </recommendedName>
</protein>
<feature type="domain" description="C-type lectin" evidence="3">
    <location>
        <begin position="78"/>
        <end position="193"/>
    </location>
</feature>
<keyword evidence="1" id="KW-0430">Lectin</keyword>
<keyword evidence="2" id="KW-0472">Membrane</keyword>
<dbReference type="InterPro" id="IPR016186">
    <property type="entry name" value="C-type_lectin-like/link_sf"/>
</dbReference>
<dbReference type="PANTHER" id="PTHR22799">
    <property type="entry name" value="TETRANECTIN-RELATED"/>
    <property type="match status" value="1"/>
</dbReference>
<keyword evidence="2" id="KW-0812">Transmembrane</keyword>
<dbReference type="Gene3D" id="3.10.100.10">
    <property type="entry name" value="Mannose-Binding Protein A, subunit A"/>
    <property type="match status" value="1"/>
</dbReference>
<dbReference type="SUPFAM" id="SSF56436">
    <property type="entry name" value="C-type lectin-like"/>
    <property type="match status" value="1"/>
</dbReference>
<feature type="transmembrane region" description="Helical" evidence="2">
    <location>
        <begin position="21"/>
        <end position="38"/>
    </location>
</feature>
<keyword evidence="5" id="KW-1185">Reference proteome</keyword>
<evidence type="ECO:0000256" key="1">
    <source>
        <dbReference type="ARBA" id="ARBA00022734"/>
    </source>
</evidence>
<dbReference type="InterPro" id="IPR051663">
    <property type="entry name" value="CLec_Tetranectin-domain"/>
</dbReference>
<dbReference type="Pfam" id="PF00059">
    <property type="entry name" value="Lectin_C"/>
    <property type="match status" value="1"/>
</dbReference>
<evidence type="ECO:0000256" key="2">
    <source>
        <dbReference type="SAM" id="Phobius"/>
    </source>
</evidence>
<evidence type="ECO:0000313" key="5">
    <source>
        <dbReference type="Proteomes" id="UP000507470"/>
    </source>
</evidence>
<dbReference type="PROSITE" id="PS50041">
    <property type="entry name" value="C_TYPE_LECTIN_2"/>
    <property type="match status" value="1"/>
</dbReference>
<accession>A0A6J8DV44</accession>
<dbReference type="Proteomes" id="UP000507470">
    <property type="component" value="Unassembled WGS sequence"/>
</dbReference>
<keyword evidence="2" id="KW-1133">Transmembrane helix</keyword>
<dbReference type="GO" id="GO:0030246">
    <property type="term" value="F:carbohydrate binding"/>
    <property type="evidence" value="ECO:0007669"/>
    <property type="project" value="UniProtKB-KW"/>
</dbReference>
<dbReference type="EMBL" id="CACVKT020007907">
    <property type="protein sequence ID" value="CAC5411745.1"/>
    <property type="molecule type" value="Genomic_DNA"/>
</dbReference>
<gene>
    <name evidence="4" type="ORF">MCOR_44797</name>
</gene>
<evidence type="ECO:0000313" key="4">
    <source>
        <dbReference type="EMBL" id="CAC5411745.1"/>
    </source>
</evidence>
<dbReference type="CDD" id="cd00037">
    <property type="entry name" value="CLECT"/>
    <property type="match status" value="1"/>
</dbReference>
<dbReference type="InterPro" id="IPR001304">
    <property type="entry name" value="C-type_lectin-like"/>
</dbReference>
<dbReference type="OrthoDB" id="6154520at2759"/>
<name>A0A6J8DV44_MYTCO</name>
<proteinExistence type="predicted"/>
<dbReference type="InterPro" id="IPR016187">
    <property type="entry name" value="CTDL_fold"/>
</dbReference>